<dbReference type="Gene3D" id="1.25.40.10">
    <property type="entry name" value="Tetratricopeptide repeat domain"/>
    <property type="match status" value="1"/>
</dbReference>
<dbReference type="eggNOG" id="ENOG502S95Y">
    <property type="taxonomic scope" value="Eukaryota"/>
</dbReference>
<evidence type="ECO:0000313" key="3">
    <source>
        <dbReference type="Proteomes" id="UP000006643"/>
    </source>
</evidence>
<gene>
    <name evidence="2" type="ORF">PITG_01709</name>
</gene>
<keyword evidence="3" id="KW-1185">Reference proteome</keyword>
<dbReference type="OMA" id="QWREMAD"/>
<reference evidence="3" key="1">
    <citation type="journal article" date="2009" name="Nature">
        <title>Genome sequence and analysis of the Irish potato famine pathogen Phytophthora infestans.</title>
        <authorList>
            <consortium name="The Broad Institute Genome Sequencing Platform"/>
            <person name="Haas B.J."/>
            <person name="Kamoun S."/>
            <person name="Zody M.C."/>
            <person name="Jiang R.H."/>
            <person name="Handsaker R.E."/>
            <person name="Cano L.M."/>
            <person name="Grabherr M."/>
            <person name="Kodira C.D."/>
            <person name="Raffaele S."/>
            <person name="Torto-Alalibo T."/>
            <person name="Bozkurt T.O."/>
            <person name="Ah-Fong A.M."/>
            <person name="Alvarado L."/>
            <person name="Anderson V.L."/>
            <person name="Armstrong M.R."/>
            <person name="Avrova A."/>
            <person name="Baxter L."/>
            <person name="Beynon J."/>
            <person name="Boevink P.C."/>
            <person name="Bollmann S.R."/>
            <person name="Bos J.I."/>
            <person name="Bulone V."/>
            <person name="Cai G."/>
            <person name="Cakir C."/>
            <person name="Carrington J.C."/>
            <person name="Chawner M."/>
            <person name="Conti L."/>
            <person name="Costanzo S."/>
            <person name="Ewan R."/>
            <person name="Fahlgren N."/>
            <person name="Fischbach M.A."/>
            <person name="Fugelstad J."/>
            <person name="Gilroy E.M."/>
            <person name="Gnerre S."/>
            <person name="Green P.J."/>
            <person name="Grenville-Briggs L.J."/>
            <person name="Griffith J."/>
            <person name="Grunwald N.J."/>
            <person name="Horn K."/>
            <person name="Horner N.R."/>
            <person name="Hu C.H."/>
            <person name="Huitema E."/>
            <person name="Jeong D.H."/>
            <person name="Jones A.M."/>
            <person name="Jones J.D."/>
            <person name="Jones R.W."/>
            <person name="Karlsson E.K."/>
            <person name="Kunjeti S.G."/>
            <person name="Lamour K."/>
            <person name="Liu Z."/>
            <person name="Ma L."/>
            <person name="Maclean D."/>
            <person name="Chibucos M.C."/>
            <person name="McDonald H."/>
            <person name="McWalters J."/>
            <person name="Meijer H.J."/>
            <person name="Morgan W."/>
            <person name="Morris P.F."/>
            <person name="Munro C.A."/>
            <person name="O'Neill K."/>
            <person name="Ospina-Giraldo M."/>
            <person name="Pinzon A."/>
            <person name="Pritchard L."/>
            <person name="Ramsahoye B."/>
            <person name="Ren Q."/>
            <person name="Restrepo S."/>
            <person name="Roy S."/>
            <person name="Sadanandom A."/>
            <person name="Savidor A."/>
            <person name="Schornack S."/>
            <person name="Schwartz D.C."/>
            <person name="Schumann U.D."/>
            <person name="Schwessinger B."/>
            <person name="Seyer L."/>
            <person name="Sharpe T."/>
            <person name="Silvar C."/>
            <person name="Song J."/>
            <person name="Studholme D.J."/>
            <person name="Sykes S."/>
            <person name="Thines M."/>
            <person name="van de Vondervoort P.J."/>
            <person name="Phuntumart V."/>
            <person name="Wawra S."/>
            <person name="Weide R."/>
            <person name="Win J."/>
            <person name="Young C."/>
            <person name="Zhou S."/>
            <person name="Fry W."/>
            <person name="Meyers B.C."/>
            <person name="van West P."/>
            <person name="Ristaino J."/>
            <person name="Govers F."/>
            <person name="Birch P.R."/>
            <person name="Whisson S.C."/>
            <person name="Judelson H.S."/>
            <person name="Nusbaum C."/>
        </authorList>
    </citation>
    <scope>NUCLEOTIDE SEQUENCE [LARGE SCALE GENOMIC DNA]</scope>
    <source>
        <strain evidence="3">T30-4</strain>
    </source>
</reference>
<dbReference type="GeneID" id="9469110"/>
<dbReference type="InterPro" id="IPR011990">
    <property type="entry name" value="TPR-like_helical_dom_sf"/>
</dbReference>
<dbReference type="AlphaFoldDB" id="D0MTW5"/>
<evidence type="ECO:0000259" key="1">
    <source>
        <dbReference type="PROSITE" id="PS50020"/>
    </source>
</evidence>
<organism evidence="2 3">
    <name type="scientific">Phytophthora infestans (strain T30-4)</name>
    <name type="common">Potato late blight agent</name>
    <dbReference type="NCBI Taxonomy" id="403677"/>
    <lineage>
        <taxon>Eukaryota</taxon>
        <taxon>Sar</taxon>
        <taxon>Stramenopiles</taxon>
        <taxon>Oomycota</taxon>
        <taxon>Peronosporomycetes</taxon>
        <taxon>Peronosporales</taxon>
        <taxon>Peronosporaceae</taxon>
        <taxon>Phytophthora</taxon>
    </lineage>
</organism>
<dbReference type="HOGENOM" id="CLU_099257_0_0_1"/>
<protein>
    <recommendedName>
        <fullName evidence="1">WW domain-containing protein</fullName>
    </recommendedName>
</protein>
<dbReference type="KEGG" id="pif:PITG_01709"/>
<sequence>MWHGINNWSLRDLARALRYHDNPQKPLNMKDPEQLEKVKRYALQLHVLVHKYKEAFPVYEAALKVSPQDTQTLVCFALLLVISCRYPAAKSWQRALTLFQQARDLTASDLTSTLRDIEQHFFRWALLLTPKNPLTIANYAVYLQCVHRDIDKAELLYRRALDLDPTNDLVITNFQRLQSERAPGRLYAGAGPGAIALAHSSEIRRCGSELQWREMEDPEAQPPMPTRFFHNLRTGKCSWEEPTEE</sequence>
<dbReference type="SUPFAM" id="SSF48452">
    <property type="entry name" value="TPR-like"/>
    <property type="match status" value="1"/>
</dbReference>
<dbReference type="PROSITE" id="PS50020">
    <property type="entry name" value="WW_DOMAIN_2"/>
    <property type="match status" value="1"/>
</dbReference>
<dbReference type="EMBL" id="DS028119">
    <property type="protein sequence ID" value="EEY61412.1"/>
    <property type="molecule type" value="Genomic_DNA"/>
</dbReference>
<dbReference type="RefSeq" id="XP_002908329.1">
    <property type="nucleotide sequence ID" value="XM_002908283.1"/>
</dbReference>
<dbReference type="Proteomes" id="UP000006643">
    <property type="component" value="Unassembled WGS sequence"/>
</dbReference>
<dbReference type="VEuPathDB" id="FungiDB:PITG_01709"/>
<dbReference type="InterPro" id="IPR001202">
    <property type="entry name" value="WW_dom"/>
</dbReference>
<dbReference type="OrthoDB" id="1924189at2759"/>
<proteinExistence type="predicted"/>
<dbReference type="InParanoid" id="D0MTW5"/>
<accession>D0MTW5</accession>
<name>D0MTW5_PHYIT</name>
<evidence type="ECO:0000313" key="2">
    <source>
        <dbReference type="EMBL" id="EEY61412.1"/>
    </source>
</evidence>
<feature type="domain" description="WW" evidence="1">
    <location>
        <begin position="212"/>
        <end position="244"/>
    </location>
</feature>